<accession>A0A0C3LCP1</accession>
<gene>
    <name evidence="4" type="ORF">M407DRAFT_31099</name>
</gene>
<feature type="region of interest" description="Disordered" evidence="2">
    <location>
        <begin position="808"/>
        <end position="853"/>
    </location>
</feature>
<evidence type="ECO:0000256" key="1">
    <source>
        <dbReference type="SAM" id="Coils"/>
    </source>
</evidence>
<feature type="region of interest" description="Disordered" evidence="2">
    <location>
        <begin position="115"/>
        <end position="139"/>
    </location>
</feature>
<organism evidence="4 5">
    <name type="scientific">Tulasnella calospora MUT 4182</name>
    <dbReference type="NCBI Taxonomy" id="1051891"/>
    <lineage>
        <taxon>Eukaryota</taxon>
        <taxon>Fungi</taxon>
        <taxon>Dikarya</taxon>
        <taxon>Basidiomycota</taxon>
        <taxon>Agaricomycotina</taxon>
        <taxon>Agaricomycetes</taxon>
        <taxon>Cantharellales</taxon>
        <taxon>Tulasnellaceae</taxon>
        <taxon>Tulasnella</taxon>
    </lineage>
</organism>
<feature type="compositionally biased region" description="Polar residues" evidence="2">
    <location>
        <begin position="621"/>
        <end position="631"/>
    </location>
</feature>
<evidence type="ECO:0000313" key="5">
    <source>
        <dbReference type="Proteomes" id="UP000054248"/>
    </source>
</evidence>
<dbReference type="EMBL" id="KN823232">
    <property type="protein sequence ID" value="KIO19247.1"/>
    <property type="molecule type" value="Genomic_DNA"/>
</dbReference>
<dbReference type="Pfam" id="PF09444">
    <property type="entry name" value="MRC1"/>
    <property type="match status" value="1"/>
</dbReference>
<feature type="coiled-coil region" evidence="1">
    <location>
        <begin position="19"/>
        <end position="49"/>
    </location>
</feature>
<reference evidence="5" key="2">
    <citation type="submission" date="2015-01" db="EMBL/GenBank/DDBJ databases">
        <title>Evolutionary Origins and Diversification of the Mycorrhizal Mutualists.</title>
        <authorList>
            <consortium name="DOE Joint Genome Institute"/>
            <consortium name="Mycorrhizal Genomics Consortium"/>
            <person name="Kohler A."/>
            <person name="Kuo A."/>
            <person name="Nagy L.G."/>
            <person name="Floudas D."/>
            <person name="Copeland A."/>
            <person name="Barry K.W."/>
            <person name="Cichocki N."/>
            <person name="Veneault-Fourrey C."/>
            <person name="LaButti K."/>
            <person name="Lindquist E.A."/>
            <person name="Lipzen A."/>
            <person name="Lundell T."/>
            <person name="Morin E."/>
            <person name="Murat C."/>
            <person name="Riley R."/>
            <person name="Ohm R."/>
            <person name="Sun H."/>
            <person name="Tunlid A."/>
            <person name="Henrissat B."/>
            <person name="Grigoriev I.V."/>
            <person name="Hibbett D.S."/>
            <person name="Martin F."/>
        </authorList>
    </citation>
    <scope>NUCLEOTIDE SEQUENCE [LARGE SCALE GENOMIC DNA]</scope>
    <source>
        <strain evidence="5">MUT 4182</strain>
    </source>
</reference>
<dbReference type="InterPro" id="IPR018564">
    <property type="entry name" value="Repl_chkpnt_MRC1_dom"/>
</dbReference>
<feature type="region of interest" description="Disordered" evidence="2">
    <location>
        <begin position="195"/>
        <end position="219"/>
    </location>
</feature>
<feature type="compositionally biased region" description="Basic and acidic residues" evidence="2">
    <location>
        <begin position="921"/>
        <end position="947"/>
    </location>
</feature>
<feature type="compositionally biased region" description="Basic and acidic residues" evidence="2">
    <location>
        <begin position="306"/>
        <end position="316"/>
    </location>
</feature>
<feature type="compositionally biased region" description="Basic and acidic residues" evidence="2">
    <location>
        <begin position="693"/>
        <end position="707"/>
    </location>
</feature>
<feature type="compositionally biased region" description="Acidic residues" evidence="2">
    <location>
        <begin position="360"/>
        <end position="370"/>
    </location>
</feature>
<feature type="region of interest" description="Disordered" evidence="2">
    <location>
        <begin position="916"/>
        <end position="1003"/>
    </location>
</feature>
<feature type="compositionally biased region" description="Acidic residues" evidence="2">
    <location>
        <begin position="822"/>
        <end position="845"/>
    </location>
</feature>
<dbReference type="Proteomes" id="UP000054248">
    <property type="component" value="Unassembled WGS sequence"/>
</dbReference>
<dbReference type="STRING" id="1051891.A0A0C3LCP1"/>
<feature type="compositionally biased region" description="Basic and acidic residues" evidence="2">
    <location>
        <begin position="195"/>
        <end position="207"/>
    </location>
</feature>
<dbReference type="AlphaFoldDB" id="A0A0C3LCP1"/>
<feature type="region of interest" description="Disordered" evidence="2">
    <location>
        <begin position="246"/>
        <end position="472"/>
    </location>
</feature>
<feature type="compositionally biased region" description="Low complexity" evidence="2">
    <location>
        <begin position="966"/>
        <end position="977"/>
    </location>
</feature>
<feature type="region of interest" description="Disordered" evidence="2">
    <location>
        <begin position="155"/>
        <end position="177"/>
    </location>
</feature>
<keyword evidence="1" id="KW-0175">Coiled coil</keyword>
<dbReference type="OrthoDB" id="3361281at2759"/>
<feature type="compositionally biased region" description="Basic and acidic residues" evidence="2">
    <location>
        <begin position="645"/>
        <end position="664"/>
    </location>
</feature>
<dbReference type="PANTHER" id="PTHR48209:SF2">
    <property type="entry name" value="FI24008P1"/>
    <property type="match status" value="1"/>
</dbReference>
<protein>
    <recommendedName>
        <fullName evidence="3">DNA replication checkpoint mediator MRC1 domain-containing protein</fullName>
    </recommendedName>
</protein>
<feature type="region of interest" description="Disordered" evidence="2">
    <location>
        <begin position="745"/>
        <end position="766"/>
    </location>
</feature>
<evidence type="ECO:0000259" key="3">
    <source>
        <dbReference type="Pfam" id="PF09444"/>
    </source>
</evidence>
<keyword evidence="5" id="KW-1185">Reference proteome</keyword>
<feature type="domain" description="DNA replication checkpoint mediator MRC1" evidence="3">
    <location>
        <begin position="656"/>
        <end position="800"/>
    </location>
</feature>
<proteinExistence type="predicted"/>
<feature type="compositionally biased region" description="Acidic residues" evidence="2">
    <location>
        <begin position="250"/>
        <end position="281"/>
    </location>
</feature>
<feature type="region of interest" description="Disordered" evidence="2">
    <location>
        <begin position="566"/>
        <end position="707"/>
    </location>
</feature>
<feature type="compositionally biased region" description="Acidic residues" evidence="2">
    <location>
        <begin position="683"/>
        <end position="692"/>
    </location>
</feature>
<dbReference type="HOGENOM" id="CLU_299193_0_0_1"/>
<dbReference type="PANTHER" id="PTHR48209">
    <property type="entry name" value="AGL056WP"/>
    <property type="match status" value="1"/>
</dbReference>
<evidence type="ECO:0000313" key="4">
    <source>
        <dbReference type="EMBL" id="KIO19247.1"/>
    </source>
</evidence>
<evidence type="ECO:0000256" key="2">
    <source>
        <dbReference type="SAM" id="MobiDB-lite"/>
    </source>
</evidence>
<name>A0A0C3LCP1_9AGAM</name>
<sequence length="1003" mass="112913">MLSNDDEDDDGMLPDLAAQIKKEDELRKKERAQKELKEKKLLWAQQQRKVAEEKKRKAAAMLDDDDEEELEIEEAMADSQGQSLEIVESQHGQFNTGEQLRKAVVKDRLHAAISPFKPSSASKAPKEFRHPRKSMPTTDSFIEYMGKTDLLGVKSKPVAPKSRASMPMIKRPSTFGPVDLKSKLLQDVRLADAKIRRDRDEEWEGRGGHAGRKQQIEQAAKLKQIGGEKVLEEWAKKGIEVAEAVRAEVEYEDDEEADEEDEDYKPEEQEADAEMDEDEQQGENVPAKVERSRSSSQEPNTEDEDKENRVIEDKENVPPPRKARAALADKDDLFSPHQPSEAEDEPEDKENAPPPRAQDDAEDEVDDDDLFGLRPLKKHTARRIVADDEDEDEDSAVPSKDENIPPHRSPLKFNAFDDDDERLPRPQGLPFGGAGGKMLMFNSSAESLVDGGAEKEQTTGGVDDGFDMSDADAEIEGDGFSQLFALESKPAGFDALRRREPLDDMDLESQKLLPVMDLSTQEMQKDDAIFEQDQIVRAEIEREERQKTLRAQTKMYLNEDGFFTQTKPATQTPIDFPGDSQGFFTAPTTIGDDVLASQEQDAPLRRLRRGHVRQESEDSVLPSTILATAQTETKRDAFSVLMTAKPKEPKKKDKEKEKQMREFFQDQADESDEDKIIGFGDAREDENDEDEENDKHLEGLVDDKQIERSEVNEQAVIEKHQEQIAQDDAALEKYHLAATKGEYRGKKRDRGIGLSDDESDADDDANRRRRLALRKKRVVIGGDQLEDLANNERTSAFYKTYEEGIAVDEENDFGYIPSSEQPEPEEDAVEEDEDEEGADYEEEKGDEPTKSRIVNTTQLKKELLAAIERDEKPINPHDLGWVDRSLSNYEDDMDDEFSIKEINDSRKPAFRTFGQAEVDEESRRETIRLARLGDPKARTQPRREDKGATYGVSKAGTAITSHASKSKASSSSASSKAGPGNRPLTKGASLLQRVPTKQGGFDS</sequence>
<reference evidence="4 5" key="1">
    <citation type="submission" date="2014-04" db="EMBL/GenBank/DDBJ databases">
        <authorList>
            <consortium name="DOE Joint Genome Institute"/>
            <person name="Kuo A."/>
            <person name="Girlanda M."/>
            <person name="Perotto S."/>
            <person name="Kohler A."/>
            <person name="Nagy L.G."/>
            <person name="Floudas D."/>
            <person name="Copeland A."/>
            <person name="Barry K.W."/>
            <person name="Cichocki N."/>
            <person name="Veneault-Fourrey C."/>
            <person name="LaButti K."/>
            <person name="Lindquist E.A."/>
            <person name="Lipzen A."/>
            <person name="Lundell T."/>
            <person name="Morin E."/>
            <person name="Murat C."/>
            <person name="Sun H."/>
            <person name="Tunlid A."/>
            <person name="Henrissat B."/>
            <person name="Grigoriev I.V."/>
            <person name="Hibbett D.S."/>
            <person name="Martin F."/>
            <person name="Nordberg H.P."/>
            <person name="Cantor M.N."/>
            <person name="Hua S.X."/>
        </authorList>
    </citation>
    <scope>NUCLEOTIDE SEQUENCE [LARGE SCALE GENOMIC DNA]</scope>
    <source>
        <strain evidence="4 5">MUT 4182</strain>
    </source>
</reference>